<sequence length="154" mass="17462">MTFDCKEILGGFAEIDFYLLTEVSNFPRILTDQNSNQLVFTPEEFSVDASIKPDSISVNVNKKQGASGIIHQITIKMEFFTRSEALEQLLEQYEKLPGIVHAKLNTNFQKIYGSDLEPLYLVYEVNDGKKIDDDAVTTIEIKGETAKRPVFYTV</sequence>
<evidence type="ECO:0000313" key="1">
    <source>
        <dbReference type="EMBL" id="UOX32407.1"/>
    </source>
</evidence>
<protein>
    <submittedName>
        <fullName evidence="1">Uncharacterized protein</fullName>
    </submittedName>
</protein>
<dbReference type="EMBL" id="CP090145">
    <property type="protein sequence ID" value="UOX32407.1"/>
    <property type="molecule type" value="Genomic_DNA"/>
</dbReference>
<dbReference type="RefSeq" id="WP_246915114.1">
    <property type="nucleotide sequence ID" value="NZ_CP090145.1"/>
</dbReference>
<gene>
    <name evidence="1" type="ORF">LXD69_10120</name>
</gene>
<accession>A0ABY4HJI1</accession>
<evidence type="ECO:0000313" key="2">
    <source>
        <dbReference type="Proteomes" id="UP000830454"/>
    </source>
</evidence>
<organism evidence="1 2">
    <name type="scientific">Flavobacterium sediminilitoris</name>
    <dbReference type="NCBI Taxonomy" id="2024526"/>
    <lineage>
        <taxon>Bacteria</taxon>
        <taxon>Pseudomonadati</taxon>
        <taxon>Bacteroidota</taxon>
        <taxon>Flavobacteriia</taxon>
        <taxon>Flavobacteriales</taxon>
        <taxon>Flavobacteriaceae</taxon>
        <taxon>Flavobacterium</taxon>
    </lineage>
</organism>
<proteinExistence type="predicted"/>
<reference evidence="1" key="1">
    <citation type="submission" date="2021-12" db="EMBL/GenBank/DDBJ databases">
        <authorList>
            <person name="Cha I.-T."/>
            <person name="Lee K.-E."/>
            <person name="Park S.-J."/>
        </authorList>
    </citation>
    <scope>NUCLEOTIDE SEQUENCE</scope>
    <source>
        <strain evidence="1">YSM-43</strain>
    </source>
</reference>
<name>A0ABY4HJI1_9FLAO</name>
<reference evidence="1" key="2">
    <citation type="submission" date="2022-04" db="EMBL/GenBank/DDBJ databases">
        <title>Complete Genome Sequence of Flavobacterium sediminilitoris YSM-43, Isolated from a Tidal Sediment.</title>
        <authorList>
            <person name="Lee P.A."/>
        </authorList>
    </citation>
    <scope>NUCLEOTIDE SEQUENCE</scope>
    <source>
        <strain evidence="1">YSM-43</strain>
    </source>
</reference>
<keyword evidence="2" id="KW-1185">Reference proteome</keyword>
<dbReference type="Proteomes" id="UP000830454">
    <property type="component" value="Chromosome"/>
</dbReference>